<protein>
    <recommendedName>
        <fullName evidence="1">Transcription regulator PadR N-terminal domain-containing protein</fullName>
    </recommendedName>
</protein>
<dbReference type="InterPro" id="IPR036390">
    <property type="entry name" value="WH_DNA-bd_sf"/>
</dbReference>
<evidence type="ECO:0000313" key="2">
    <source>
        <dbReference type="EMBL" id="TWL30704.1"/>
    </source>
</evidence>
<accession>A0A415J4U8</accession>
<organism evidence="2 3">
    <name type="scientific">Bacillus licheniformis</name>
    <dbReference type="NCBI Taxonomy" id="1402"/>
    <lineage>
        <taxon>Bacteria</taxon>
        <taxon>Bacillati</taxon>
        <taxon>Bacillota</taxon>
        <taxon>Bacilli</taxon>
        <taxon>Bacillales</taxon>
        <taxon>Bacillaceae</taxon>
        <taxon>Bacillus</taxon>
    </lineage>
</organism>
<comment type="caution">
    <text evidence="2">The sequence shown here is derived from an EMBL/GenBank/DDBJ whole genome shotgun (WGS) entry which is preliminary data.</text>
</comment>
<proteinExistence type="predicted"/>
<dbReference type="Proteomes" id="UP000435910">
    <property type="component" value="Unassembled WGS sequence"/>
</dbReference>
<dbReference type="AlphaFoldDB" id="A0A415J4U8"/>
<gene>
    <name evidence="2" type="ORF">CHCC16736_1738</name>
</gene>
<feature type="domain" description="Transcription regulator PadR N-terminal" evidence="1">
    <location>
        <begin position="36"/>
        <end position="99"/>
    </location>
</feature>
<evidence type="ECO:0000313" key="3">
    <source>
        <dbReference type="Proteomes" id="UP000435910"/>
    </source>
</evidence>
<dbReference type="InterPro" id="IPR036388">
    <property type="entry name" value="WH-like_DNA-bd_sf"/>
</dbReference>
<sequence length="127" mass="14353">MKKAILNNEVRKVMKKTAENYLPLTQATYYILLSLTQPLHGYGIMQRVESMSEGEVKLGPGTLYGALSKLEKQGLIKKEGETGDNRRKQYILTNEGWAVVELEFKRLSKLVAISQSIFQKEGDTSNE</sequence>
<evidence type="ECO:0000259" key="1">
    <source>
        <dbReference type="Pfam" id="PF03551"/>
    </source>
</evidence>
<dbReference type="InterPro" id="IPR052509">
    <property type="entry name" value="Metal_resp_DNA-bind_regulator"/>
</dbReference>
<dbReference type="Gene3D" id="1.10.10.10">
    <property type="entry name" value="Winged helix-like DNA-binding domain superfamily/Winged helix DNA-binding domain"/>
    <property type="match status" value="1"/>
</dbReference>
<reference evidence="2 3" key="1">
    <citation type="submission" date="2019-06" db="EMBL/GenBank/DDBJ databases">
        <title>Genome sequence analysis of &gt;100 Bacillus licheniformis strains suggests intrinsic resistance to this species.</title>
        <authorList>
            <person name="Wels M."/>
            <person name="Siezen R.J."/>
            <person name="Johansen E."/>
            <person name="Stuer-Lauridsen B."/>
            <person name="Bjerre K."/>
            <person name="Nielsen B.K.K."/>
        </authorList>
    </citation>
    <scope>NUCLEOTIDE SEQUENCE [LARGE SCALE GENOMIC DNA]</scope>
    <source>
        <strain evidence="2 3">BAC-16736</strain>
    </source>
</reference>
<name>A0A415J4U8_BACLI</name>
<dbReference type="PANTHER" id="PTHR33169">
    <property type="entry name" value="PADR-FAMILY TRANSCRIPTIONAL REGULATOR"/>
    <property type="match status" value="1"/>
</dbReference>
<dbReference type="Pfam" id="PF03551">
    <property type="entry name" value="PadR"/>
    <property type="match status" value="1"/>
</dbReference>
<dbReference type="SUPFAM" id="SSF46785">
    <property type="entry name" value="Winged helix' DNA-binding domain"/>
    <property type="match status" value="1"/>
</dbReference>
<dbReference type="EMBL" id="NILC01000014">
    <property type="protein sequence ID" value="TWL30704.1"/>
    <property type="molecule type" value="Genomic_DNA"/>
</dbReference>
<dbReference type="PANTHER" id="PTHR33169:SF13">
    <property type="entry name" value="PADR-FAMILY TRANSCRIPTIONAL REGULATOR"/>
    <property type="match status" value="1"/>
</dbReference>
<dbReference type="InterPro" id="IPR005149">
    <property type="entry name" value="Tscrpt_reg_PadR_N"/>
</dbReference>